<feature type="transmembrane region" description="Helical" evidence="10">
    <location>
        <begin position="457"/>
        <end position="478"/>
    </location>
</feature>
<feature type="transmembrane region" description="Helical" evidence="10">
    <location>
        <begin position="207"/>
        <end position="228"/>
    </location>
</feature>
<dbReference type="GO" id="GO:0015297">
    <property type="term" value="F:antiporter activity"/>
    <property type="evidence" value="ECO:0007669"/>
    <property type="project" value="InterPro"/>
</dbReference>
<feature type="transmembrane region" description="Helical" evidence="10">
    <location>
        <begin position="84"/>
        <end position="104"/>
    </location>
</feature>
<feature type="transmembrane region" description="Helical" evidence="10">
    <location>
        <begin position="484"/>
        <end position="507"/>
    </location>
</feature>
<dbReference type="PIRSF" id="PIRSF006603">
    <property type="entry name" value="DinF"/>
    <property type="match status" value="1"/>
</dbReference>
<evidence type="ECO:0000256" key="3">
    <source>
        <dbReference type="ARBA" id="ARBA00022106"/>
    </source>
</evidence>
<feature type="transmembrane region" description="Helical" evidence="10">
    <location>
        <begin position="164"/>
        <end position="187"/>
    </location>
</feature>
<keyword evidence="9" id="KW-0046">Antibiotic resistance</keyword>
<feature type="transmembrane region" description="Helical" evidence="10">
    <location>
        <begin position="265"/>
        <end position="285"/>
    </location>
</feature>
<feature type="transmembrane region" description="Helical" evidence="10">
    <location>
        <begin position="427"/>
        <end position="445"/>
    </location>
</feature>
<keyword evidence="5" id="KW-1003">Cell membrane</keyword>
<comment type="subcellular location">
    <subcellularLocation>
        <location evidence="1">Cell membrane</location>
        <topology evidence="1">Multi-pass membrane protein</topology>
    </subcellularLocation>
</comment>
<evidence type="ECO:0000256" key="9">
    <source>
        <dbReference type="ARBA" id="ARBA00023251"/>
    </source>
</evidence>
<name>A0A6N2ZHP6_9BACT</name>
<dbReference type="InterPro" id="IPR045070">
    <property type="entry name" value="MATE_MepA-like"/>
</dbReference>
<dbReference type="NCBIfam" id="TIGR00797">
    <property type="entry name" value="matE"/>
    <property type="match status" value="1"/>
</dbReference>
<dbReference type="EMBL" id="CACRUT010000006">
    <property type="protein sequence ID" value="VYT78193.1"/>
    <property type="molecule type" value="Genomic_DNA"/>
</dbReference>
<feature type="transmembrane region" description="Helical" evidence="10">
    <location>
        <begin position="305"/>
        <end position="328"/>
    </location>
</feature>
<evidence type="ECO:0000256" key="1">
    <source>
        <dbReference type="ARBA" id="ARBA00004651"/>
    </source>
</evidence>
<dbReference type="InterPro" id="IPR048279">
    <property type="entry name" value="MdtK-like"/>
</dbReference>
<evidence type="ECO:0000256" key="7">
    <source>
        <dbReference type="ARBA" id="ARBA00022989"/>
    </source>
</evidence>
<comment type="similarity">
    <text evidence="2">Belongs to the multi antimicrobial extrusion (MATE) (TC 2.A.66.1) family. MepA subfamily.</text>
</comment>
<evidence type="ECO:0000313" key="11">
    <source>
        <dbReference type="EMBL" id="VYT78193.1"/>
    </source>
</evidence>
<proteinExistence type="inferred from homology"/>
<sequence length="519" mass="56096">MGALDWLFDFTGTGVAAIFSVPTGFGAEYPILGALWNTKSQKEHFVIAPVFRLKFVTLHEVIRESRHMNNLYEERLGTDRMLPLVFRMALPAVAAQIVNLLYNIVDRIYIGHIPGIGTDALAGIGVTSSVIILISAFSSIVGAGGAPLAAIALGQGDRERAGKILGNGLVLLLLFTVLTSATAYLSMHPLLMAIGASEHTIGYAMDYLSVYLLGTLFVEVSVGLNTFINTQGRPGIAMCSVIIGALLNIGLDPLFIFVFGMGVKGAALATILSQACSAWWVLHFLTSRKATLRIERRYMRPDRRIIGATLALGVSPFIMASTESLVGFVLNSGLKVYGDIYISALAIMQSAMLAVSVPLTGFAQGFIPIVSYNYGHVNRERVKDCFKIVVRVMFSFNLLLVLFMILFPGLVASAFTSDERLIATVEHTLPVFLAGMTIFGLQRACQNMFVALGQAKVSVFIALLRKVILLVPLALLLPRWMGGMGVYAAEGVSDAAAAVCCTLIFVWQFPKILRKMAGQ</sequence>
<dbReference type="GO" id="GO:0005886">
    <property type="term" value="C:plasma membrane"/>
    <property type="evidence" value="ECO:0007669"/>
    <property type="project" value="UniProtKB-SubCell"/>
</dbReference>
<dbReference type="Pfam" id="PF01554">
    <property type="entry name" value="MatE"/>
    <property type="match status" value="2"/>
</dbReference>
<dbReference type="CDD" id="cd13143">
    <property type="entry name" value="MATE_MepA_like"/>
    <property type="match status" value="1"/>
</dbReference>
<feature type="transmembrane region" description="Helical" evidence="10">
    <location>
        <begin position="124"/>
        <end position="152"/>
    </location>
</feature>
<keyword evidence="6 10" id="KW-0812">Transmembrane</keyword>
<keyword evidence="7 10" id="KW-1133">Transmembrane helix</keyword>
<dbReference type="GO" id="GO:0046677">
    <property type="term" value="P:response to antibiotic"/>
    <property type="evidence" value="ECO:0007669"/>
    <property type="project" value="UniProtKB-KW"/>
</dbReference>
<dbReference type="InterPro" id="IPR051327">
    <property type="entry name" value="MATE_MepA_subfamily"/>
</dbReference>
<protein>
    <recommendedName>
        <fullName evidence="3">Multidrug export protein MepA</fullName>
    </recommendedName>
</protein>
<evidence type="ECO:0000256" key="6">
    <source>
        <dbReference type="ARBA" id="ARBA00022692"/>
    </source>
</evidence>
<organism evidence="11">
    <name type="scientific">Paraprevotella clara</name>
    <dbReference type="NCBI Taxonomy" id="454154"/>
    <lineage>
        <taxon>Bacteria</taxon>
        <taxon>Pseudomonadati</taxon>
        <taxon>Bacteroidota</taxon>
        <taxon>Bacteroidia</taxon>
        <taxon>Bacteroidales</taxon>
        <taxon>Prevotellaceae</taxon>
        <taxon>Paraprevotella</taxon>
    </lineage>
</organism>
<feature type="transmembrane region" description="Helical" evidence="10">
    <location>
        <begin position="340"/>
        <end position="367"/>
    </location>
</feature>
<dbReference type="GO" id="GO:0042910">
    <property type="term" value="F:xenobiotic transmembrane transporter activity"/>
    <property type="evidence" value="ECO:0007669"/>
    <property type="project" value="InterPro"/>
</dbReference>
<evidence type="ECO:0000256" key="4">
    <source>
        <dbReference type="ARBA" id="ARBA00022448"/>
    </source>
</evidence>
<gene>
    <name evidence="11" type="primary">mepA_2</name>
    <name evidence="11" type="ORF">PCLFYP37_01105</name>
</gene>
<evidence type="ECO:0000256" key="2">
    <source>
        <dbReference type="ARBA" id="ARBA00008417"/>
    </source>
</evidence>
<evidence type="ECO:0000256" key="8">
    <source>
        <dbReference type="ARBA" id="ARBA00023136"/>
    </source>
</evidence>
<keyword evidence="8 10" id="KW-0472">Membrane</keyword>
<feature type="transmembrane region" description="Helical" evidence="10">
    <location>
        <begin position="235"/>
        <end position="259"/>
    </location>
</feature>
<evidence type="ECO:0000256" key="5">
    <source>
        <dbReference type="ARBA" id="ARBA00022475"/>
    </source>
</evidence>
<dbReference type="PANTHER" id="PTHR43823:SF3">
    <property type="entry name" value="MULTIDRUG EXPORT PROTEIN MEPA"/>
    <property type="match status" value="1"/>
</dbReference>
<evidence type="ECO:0000256" key="10">
    <source>
        <dbReference type="SAM" id="Phobius"/>
    </source>
</evidence>
<dbReference type="InterPro" id="IPR002528">
    <property type="entry name" value="MATE_fam"/>
</dbReference>
<accession>A0A6N2ZHP6</accession>
<dbReference type="AlphaFoldDB" id="A0A6N2ZHP6"/>
<feature type="transmembrane region" description="Helical" evidence="10">
    <location>
        <begin position="388"/>
        <end position="415"/>
    </location>
</feature>
<keyword evidence="4" id="KW-0813">Transport</keyword>
<dbReference type="PANTHER" id="PTHR43823">
    <property type="entry name" value="SPORULATION PROTEIN YKVU"/>
    <property type="match status" value="1"/>
</dbReference>
<reference evidence="11" key="1">
    <citation type="submission" date="2019-11" db="EMBL/GenBank/DDBJ databases">
        <authorList>
            <person name="Feng L."/>
        </authorList>
    </citation>
    <scope>NUCLEOTIDE SEQUENCE</scope>
    <source>
        <strain evidence="11">PclaraLFYP37</strain>
    </source>
</reference>